<keyword evidence="1" id="KW-1133">Transmembrane helix</keyword>
<dbReference type="Proteomes" id="UP000648239">
    <property type="component" value="Unassembled WGS sequence"/>
</dbReference>
<sequence length="327" mass="35422">MGRKWFTILRWVALAVAVLDLAALKAGVFHHPHIVLAVLMTTVILLFVARLVQLAILALTGRKRSLSAGAGMVLAAGIALAVAGGLANWLFGLQGYVILAEQEKAQLRDGAELQVFDPGPLADIEEIGVLVGLEELELVPREGDTFLPVSRITVWRGHEQPALLEITPSTNGAAGPLRFYQGAFGFAPRIVILRSGETEETVFDQVVPFLTERSGPDGIRFSGSFAKEDQDLRVEGTIRLDSLDENLRGHATLDLTVSSSAKLLGSGSLLPGHFAELDEGYRIGFADLKMWSEIVVSRRSYGPAVLTGTFLALFGGILMQAARWRRR</sequence>
<dbReference type="EMBL" id="JACXWD010000018">
    <property type="protein sequence ID" value="MBD3867916.1"/>
    <property type="molecule type" value="Genomic_DNA"/>
</dbReference>
<evidence type="ECO:0000256" key="1">
    <source>
        <dbReference type="SAM" id="Phobius"/>
    </source>
</evidence>
<reference evidence="2 3" key="1">
    <citation type="submission" date="2020-08" db="EMBL/GenBank/DDBJ databases">
        <title>Acidobacteriota in marine sediments use diverse sulfur dissimilation pathways.</title>
        <authorList>
            <person name="Wasmund K."/>
        </authorList>
    </citation>
    <scope>NUCLEOTIDE SEQUENCE [LARGE SCALE GENOMIC DNA]</scope>
    <source>
        <strain evidence="2">MAG AM4</strain>
    </source>
</reference>
<evidence type="ECO:0000313" key="2">
    <source>
        <dbReference type="EMBL" id="MBD3867916.1"/>
    </source>
</evidence>
<proteinExistence type="predicted"/>
<feature type="transmembrane region" description="Helical" evidence="1">
    <location>
        <begin position="301"/>
        <end position="322"/>
    </location>
</feature>
<organism evidence="2 3">
    <name type="scientific">Candidatus Polarisedimenticola svalbardensis</name>
    <dbReference type="NCBI Taxonomy" id="2886004"/>
    <lineage>
        <taxon>Bacteria</taxon>
        <taxon>Pseudomonadati</taxon>
        <taxon>Acidobacteriota</taxon>
        <taxon>Candidatus Polarisedimenticolia</taxon>
        <taxon>Candidatus Polarisedimenticolales</taxon>
        <taxon>Candidatus Polarisedimenticolaceae</taxon>
        <taxon>Candidatus Polarisedimenticola</taxon>
    </lineage>
</organism>
<comment type="caution">
    <text evidence="2">The sequence shown here is derived from an EMBL/GenBank/DDBJ whole genome shotgun (WGS) entry which is preliminary data.</text>
</comment>
<gene>
    <name evidence="2" type="ORF">IFK94_07320</name>
</gene>
<evidence type="ECO:0008006" key="4">
    <source>
        <dbReference type="Google" id="ProtNLM"/>
    </source>
</evidence>
<name>A0A8J6Y851_9BACT</name>
<keyword evidence="1" id="KW-0472">Membrane</keyword>
<feature type="transmembrane region" description="Helical" evidence="1">
    <location>
        <begin position="34"/>
        <end position="59"/>
    </location>
</feature>
<keyword evidence="1" id="KW-0812">Transmembrane</keyword>
<evidence type="ECO:0000313" key="3">
    <source>
        <dbReference type="Proteomes" id="UP000648239"/>
    </source>
</evidence>
<feature type="transmembrane region" description="Helical" evidence="1">
    <location>
        <begin position="71"/>
        <end position="91"/>
    </location>
</feature>
<protein>
    <recommendedName>
        <fullName evidence="4">ResB-like domain-containing protein</fullName>
    </recommendedName>
</protein>
<accession>A0A8J6Y851</accession>
<dbReference type="AlphaFoldDB" id="A0A8J6Y851"/>